<dbReference type="EMBL" id="CAADFO010000021">
    <property type="protein sequence ID" value="VFK26462.1"/>
    <property type="molecule type" value="Genomic_DNA"/>
</dbReference>
<evidence type="ECO:0000313" key="3">
    <source>
        <dbReference type="EMBL" id="VFK75191.1"/>
    </source>
</evidence>
<evidence type="ECO:0000313" key="2">
    <source>
        <dbReference type="EMBL" id="VFK30374.1"/>
    </source>
</evidence>
<name>A0A450XAV3_9GAMM</name>
<sequence length="72" mass="8412">MSMMIEKDGEGYLAKIEGHENLFAFAYSEKEAVLELKNVVEMIMDYHLEQVNEERIIRNQLTSTIEKYAVQV</sequence>
<gene>
    <name evidence="1" type="ORF">BECKMB1821G_GA0114241_102125</name>
    <name evidence="3" type="ORF">BECKMB1821H_GA0114242_101723</name>
    <name evidence="2" type="ORF">BECKMB1821I_GA0114274_101523</name>
</gene>
<reference evidence="1" key="1">
    <citation type="submission" date="2019-02" db="EMBL/GenBank/DDBJ databases">
        <authorList>
            <person name="Gruber-Vodicka R. H."/>
            <person name="Seah K. B. B."/>
        </authorList>
    </citation>
    <scope>NUCLEOTIDE SEQUENCE</scope>
    <source>
        <strain evidence="1">BECK_BZ197</strain>
        <strain evidence="3">BECK_BZ198</strain>
        <strain evidence="2">BECK_BZ199</strain>
    </source>
</reference>
<evidence type="ECO:0008006" key="4">
    <source>
        <dbReference type="Google" id="ProtNLM"/>
    </source>
</evidence>
<evidence type="ECO:0000313" key="1">
    <source>
        <dbReference type="EMBL" id="VFK26462.1"/>
    </source>
</evidence>
<protein>
    <recommendedName>
        <fullName evidence="4">HicB family protein</fullName>
    </recommendedName>
</protein>
<dbReference type="AlphaFoldDB" id="A0A450XAV3"/>
<dbReference type="EMBL" id="CAADFQ010000015">
    <property type="protein sequence ID" value="VFK30374.1"/>
    <property type="molecule type" value="Genomic_DNA"/>
</dbReference>
<dbReference type="EMBL" id="CAADGH010000017">
    <property type="protein sequence ID" value="VFK75191.1"/>
    <property type="molecule type" value="Genomic_DNA"/>
</dbReference>
<organism evidence="1">
    <name type="scientific">Candidatus Kentrum sp. MB</name>
    <dbReference type="NCBI Taxonomy" id="2138164"/>
    <lineage>
        <taxon>Bacteria</taxon>
        <taxon>Pseudomonadati</taxon>
        <taxon>Pseudomonadota</taxon>
        <taxon>Gammaproteobacteria</taxon>
        <taxon>Candidatus Kentrum</taxon>
    </lineage>
</organism>
<proteinExistence type="predicted"/>
<accession>A0A450XAV3</accession>